<dbReference type="EMBL" id="JACGDA010000003">
    <property type="protein sequence ID" value="MBA6146433.1"/>
    <property type="molecule type" value="Genomic_DNA"/>
</dbReference>
<evidence type="ECO:0000313" key="3">
    <source>
        <dbReference type="EMBL" id="WEA18403.1"/>
    </source>
</evidence>
<evidence type="ECO:0000313" key="4">
    <source>
        <dbReference type="Proteomes" id="UP000577346"/>
    </source>
</evidence>
<evidence type="ECO:0000313" key="2">
    <source>
        <dbReference type="EMBL" id="MBA6146433.1"/>
    </source>
</evidence>
<dbReference type="Proteomes" id="UP000577346">
    <property type="component" value="Unassembled WGS sequence"/>
</dbReference>
<keyword evidence="1" id="KW-0472">Membrane</keyword>
<reference evidence="2 4" key="1">
    <citation type="submission" date="2020-07" db="EMBL/GenBank/DDBJ databases">
        <title>Diversity of carbapenemase encoding genes among Pseudomonas putida group clinical isolates in a tertiary Brazilian hospital.</title>
        <authorList>
            <person name="Alberto-Lei F."/>
            <person name="Nodari C.S."/>
            <person name="Streling A.P."/>
            <person name="Paulino J.T."/>
            <person name="Bessa-Neto F.O."/>
            <person name="Cayo R."/>
            <person name="Gales A.C."/>
        </authorList>
    </citation>
    <scope>NUCLEOTIDE SEQUENCE [LARGE SCALE GENOMIC DNA]</scope>
    <source>
        <strain evidence="2 4">11213</strain>
    </source>
</reference>
<reference evidence="3" key="2">
    <citation type="submission" date="2023-02" db="EMBL/GenBank/DDBJ databases">
        <title>tmexCD-toprJ-like cluster.</title>
        <authorList>
            <person name="Gao X."/>
            <person name="Wang C."/>
            <person name="Liu J."/>
        </authorList>
    </citation>
    <scope>NUCLEOTIDE SEQUENCE</scope>
    <source>
        <strain evidence="3">GDW21C697WI</strain>
    </source>
</reference>
<organism evidence="2 4">
    <name type="scientific">Pseudomonas juntendi</name>
    <dbReference type="NCBI Taxonomy" id="2666183"/>
    <lineage>
        <taxon>Bacteria</taxon>
        <taxon>Pseudomonadati</taxon>
        <taxon>Pseudomonadota</taxon>
        <taxon>Gammaproteobacteria</taxon>
        <taxon>Pseudomonadales</taxon>
        <taxon>Pseudomonadaceae</taxon>
        <taxon>Pseudomonas</taxon>
    </lineage>
</organism>
<feature type="transmembrane region" description="Helical" evidence="1">
    <location>
        <begin position="12"/>
        <end position="36"/>
    </location>
</feature>
<accession>A0A7W2LSX3</accession>
<gene>
    <name evidence="2" type="ORF">H4C15_02740</name>
    <name evidence="3" type="ORF">PWA60_13900</name>
</gene>
<evidence type="ECO:0000256" key="1">
    <source>
        <dbReference type="SAM" id="Phobius"/>
    </source>
</evidence>
<sequence>MQILENQNKQSKIFSAVAFLGSTFPGGRIIILTSIWPYTGRLPAG</sequence>
<protein>
    <submittedName>
        <fullName evidence="2">Uncharacterized protein</fullName>
    </submittedName>
</protein>
<dbReference type="AlphaFoldDB" id="A0A7W2LSX3"/>
<dbReference type="RefSeq" id="WP_154211174.1">
    <property type="nucleotide sequence ID" value="NZ_CP079903.1"/>
</dbReference>
<name>A0A7W2LSX3_9PSED</name>
<proteinExistence type="predicted"/>
<keyword evidence="1" id="KW-1133">Transmembrane helix</keyword>
<dbReference type="GeneID" id="72420149"/>
<keyword evidence="1" id="KW-0812">Transmembrane</keyword>
<dbReference type="EMBL" id="CP118677">
    <property type="protein sequence ID" value="WEA18403.1"/>
    <property type="molecule type" value="Genomic_DNA"/>
</dbReference>
<dbReference type="Proteomes" id="UP001217631">
    <property type="component" value="Chromosome"/>
</dbReference>